<dbReference type="InterPro" id="IPR057965">
    <property type="entry name" value="STEEP1_dom"/>
</dbReference>
<protein>
    <recommendedName>
        <fullName evidence="2">STEEP1 domain-containing protein</fullName>
    </recommendedName>
</protein>
<evidence type="ECO:0000259" key="2">
    <source>
        <dbReference type="Pfam" id="PF25809"/>
    </source>
</evidence>
<evidence type="ECO:0000256" key="1">
    <source>
        <dbReference type="SAM" id="MobiDB-lite"/>
    </source>
</evidence>
<dbReference type="Proteomes" id="UP000297814">
    <property type="component" value="Unassembled WGS sequence"/>
</dbReference>
<evidence type="ECO:0000313" key="4">
    <source>
        <dbReference type="Proteomes" id="UP000297814"/>
    </source>
</evidence>
<feature type="compositionally biased region" description="Basic and acidic residues" evidence="1">
    <location>
        <begin position="68"/>
        <end position="93"/>
    </location>
</feature>
<name>A0A4Z1GGK4_9HELO</name>
<accession>A0A4Z1GGK4</accession>
<dbReference type="EMBL" id="PQXK01000136">
    <property type="protein sequence ID" value="TGO36084.1"/>
    <property type="molecule type" value="Genomic_DNA"/>
</dbReference>
<proteinExistence type="predicted"/>
<organism evidence="3 4">
    <name type="scientific">Botrytis hyacinthi</name>
    <dbReference type="NCBI Taxonomy" id="278943"/>
    <lineage>
        <taxon>Eukaryota</taxon>
        <taxon>Fungi</taxon>
        <taxon>Dikarya</taxon>
        <taxon>Ascomycota</taxon>
        <taxon>Pezizomycotina</taxon>
        <taxon>Leotiomycetes</taxon>
        <taxon>Helotiales</taxon>
        <taxon>Sclerotiniaceae</taxon>
        <taxon>Botrytis</taxon>
    </lineage>
</organism>
<dbReference type="Pfam" id="PF25809">
    <property type="entry name" value="STEEP1"/>
    <property type="match status" value="1"/>
</dbReference>
<dbReference type="AlphaFoldDB" id="A0A4Z1GGK4"/>
<comment type="caution">
    <text evidence="3">The sequence shown here is derived from an EMBL/GenBank/DDBJ whole genome shotgun (WGS) entry which is preliminary data.</text>
</comment>
<sequence length="206" mass="22160">MSSPKINTYHCAYCTNLLLATTHTISTLPKRKGTGDGSCILPVSGVVPEFRGERDGDGDGDGDGDAMDVTRDGISAEDREGRGEERENGREDVKDGDEQDSLPSYGYTNLLSLTKPNKQVIIRKEDGFEKRGVWKCGRCAVAVGYEVWAEGSGSGKGKEVEGEGEFEGKILYLLRGSLMSTAVMRSGKKVLEGDTEVLGTGVGVWE</sequence>
<keyword evidence="4" id="KW-1185">Reference proteome</keyword>
<evidence type="ECO:0000313" key="3">
    <source>
        <dbReference type="EMBL" id="TGO36084.1"/>
    </source>
</evidence>
<gene>
    <name evidence="3" type="ORF">BHYA_0136g00270</name>
</gene>
<feature type="domain" description="STEEP1" evidence="2">
    <location>
        <begin position="113"/>
        <end position="183"/>
    </location>
</feature>
<reference evidence="3 4" key="1">
    <citation type="submission" date="2017-12" db="EMBL/GenBank/DDBJ databases">
        <title>Comparative genomics of Botrytis spp.</title>
        <authorList>
            <person name="Valero-Jimenez C.A."/>
            <person name="Tapia P."/>
            <person name="Veloso J."/>
            <person name="Silva-Moreno E."/>
            <person name="Staats M."/>
            <person name="Valdes J.H."/>
            <person name="Van Kan J.A.L."/>
        </authorList>
    </citation>
    <scope>NUCLEOTIDE SEQUENCE [LARGE SCALE GENOMIC DNA]</scope>
    <source>
        <strain evidence="3 4">Bh0001</strain>
    </source>
</reference>
<feature type="region of interest" description="Disordered" evidence="1">
    <location>
        <begin position="48"/>
        <end position="107"/>
    </location>
</feature>